<dbReference type="AlphaFoldDB" id="A0A4R6UZ03"/>
<protein>
    <submittedName>
        <fullName evidence="2">Uncharacterized protein</fullName>
    </submittedName>
</protein>
<dbReference type="Proteomes" id="UP000295375">
    <property type="component" value="Unassembled WGS sequence"/>
</dbReference>
<keyword evidence="1" id="KW-0732">Signal</keyword>
<organism evidence="2 3">
    <name type="scientific">Permianibacter aggregans</name>
    <dbReference type="NCBI Taxonomy" id="1510150"/>
    <lineage>
        <taxon>Bacteria</taxon>
        <taxon>Pseudomonadati</taxon>
        <taxon>Pseudomonadota</taxon>
        <taxon>Gammaproteobacteria</taxon>
        <taxon>Pseudomonadales</taxon>
        <taxon>Pseudomonadaceae</taxon>
        <taxon>Permianibacter</taxon>
    </lineage>
</organism>
<evidence type="ECO:0000313" key="3">
    <source>
        <dbReference type="Proteomes" id="UP000295375"/>
    </source>
</evidence>
<dbReference type="EMBL" id="SNYM01000001">
    <property type="protein sequence ID" value="TDQ51233.1"/>
    <property type="molecule type" value="Genomic_DNA"/>
</dbReference>
<accession>A0A4R6UZ03</accession>
<feature type="signal peptide" evidence="1">
    <location>
        <begin position="1"/>
        <end position="22"/>
    </location>
</feature>
<feature type="chain" id="PRO_5020900762" evidence="1">
    <location>
        <begin position="23"/>
        <end position="145"/>
    </location>
</feature>
<proteinExistence type="predicted"/>
<evidence type="ECO:0000313" key="2">
    <source>
        <dbReference type="EMBL" id="TDQ51233.1"/>
    </source>
</evidence>
<keyword evidence="3" id="KW-1185">Reference proteome</keyword>
<evidence type="ECO:0000256" key="1">
    <source>
        <dbReference type="SAM" id="SignalP"/>
    </source>
</evidence>
<sequence>MFGFLMLALVSCLLFFSQSCKADSADSFQYNPYAFNSVHPQLRLPVETESMGWQVAPQWRLGMSAIDNSQQTAFSLSYTPFARFGSADNFGIGREEPLTFRVTIRGWELLETDTESGESQFMSLDRYREGNTRKQYIALSISKKF</sequence>
<comment type="caution">
    <text evidence="2">The sequence shown here is derived from an EMBL/GenBank/DDBJ whole genome shotgun (WGS) entry which is preliminary data.</text>
</comment>
<reference evidence="2 3" key="1">
    <citation type="submission" date="2019-03" db="EMBL/GenBank/DDBJ databases">
        <title>Genomic Encyclopedia of Type Strains, Phase IV (KMG-IV): sequencing the most valuable type-strain genomes for metagenomic binning, comparative biology and taxonomic classification.</title>
        <authorList>
            <person name="Goeker M."/>
        </authorList>
    </citation>
    <scope>NUCLEOTIDE SEQUENCE [LARGE SCALE GENOMIC DNA]</scope>
    <source>
        <strain evidence="2 3">DSM 103792</strain>
    </source>
</reference>
<name>A0A4R6UZ03_9GAMM</name>
<gene>
    <name evidence="2" type="ORF">EV696_101206</name>
</gene>